<keyword evidence="2" id="KW-1185">Reference proteome</keyword>
<dbReference type="EMBL" id="CAJHNH020002166">
    <property type="protein sequence ID" value="CAG5125785.1"/>
    <property type="molecule type" value="Genomic_DNA"/>
</dbReference>
<proteinExistence type="predicted"/>
<organism evidence="1 2">
    <name type="scientific">Candidula unifasciata</name>
    <dbReference type="NCBI Taxonomy" id="100452"/>
    <lineage>
        <taxon>Eukaryota</taxon>
        <taxon>Metazoa</taxon>
        <taxon>Spiralia</taxon>
        <taxon>Lophotrochozoa</taxon>
        <taxon>Mollusca</taxon>
        <taxon>Gastropoda</taxon>
        <taxon>Heterobranchia</taxon>
        <taxon>Euthyneura</taxon>
        <taxon>Panpulmonata</taxon>
        <taxon>Eupulmonata</taxon>
        <taxon>Stylommatophora</taxon>
        <taxon>Helicina</taxon>
        <taxon>Helicoidea</taxon>
        <taxon>Geomitridae</taxon>
        <taxon>Candidula</taxon>
    </lineage>
</organism>
<gene>
    <name evidence="1" type="ORF">CUNI_LOCUS11343</name>
</gene>
<evidence type="ECO:0000313" key="2">
    <source>
        <dbReference type="Proteomes" id="UP000678393"/>
    </source>
</evidence>
<accession>A0A8S3ZD03</accession>
<protein>
    <submittedName>
        <fullName evidence="1">Uncharacterized protein</fullName>
    </submittedName>
</protein>
<dbReference type="AlphaFoldDB" id="A0A8S3ZD03"/>
<sequence length="59" mass="6800">LLTRDVRLSGVGGTNRVLIYVQTWWRNFYFDSVSIKNYTVQLVYPNYCPSSELGGRKAP</sequence>
<comment type="caution">
    <text evidence="1">The sequence shown here is derived from an EMBL/GenBank/DDBJ whole genome shotgun (WGS) entry which is preliminary data.</text>
</comment>
<reference evidence="1" key="1">
    <citation type="submission" date="2021-04" db="EMBL/GenBank/DDBJ databases">
        <authorList>
            <consortium name="Molecular Ecology Group"/>
        </authorList>
    </citation>
    <scope>NUCLEOTIDE SEQUENCE</scope>
</reference>
<feature type="non-terminal residue" evidence="1">
    <location>
        <position position="1"/>
    </location>
</feature>
<dbReference type="Proteomes" id="UP000678393">
    <property type="component" value="Unassembled WGS sequence"/>
</dbReference>
<name>A0A8S3ZD03_9EUPU</name>
<evidence type="ECO:0000313" key="1">
    <source>
        <dbReference type="EMBL" id="CAG5125785.1"/>
    </source>
</evidence>
<feature type="non-terminal residue" evidence="1">
    <location>
        <position position="59"/>
    </location>
</feature>